<feature type="transmembrane region" description="Helical" evidence="12">
    <location>
        <begin position="1599"/>
        <end position="1616"/>
    </location>
</feature>
<keyword evidence="6 12" id="KW-0812">Transmembrane</keyword>
<dbReference type="GO" id="GO:0003843">
    <property type="term" value="F:1,3-beta-D-glucan synthase activity"/>
    <property type="evidence" value="ECO:0007669"/>
    <property type="project" value="UniProtKB-EC"/>
</dbReference>
<feature type="transmembrane region" description="Helical" evidence="12">
    <location>
        <begin position="1530"/>
        <end position="1553"/>
    </location>
</feature>
<dbReference type="RefSeq" id="XP_018983020.1">
    <property type="nucleotide sequence ID" value="XM_019129895.1"/>
</dbReference>
<comment type="subcellular location">
    <subcellularLocation>
        <location evidence="1">Membrane</location>
        <topology evidence="1">Multi-pass membrane protein</topology>
    </subcellularLocation>
</comment>
<evidence type="ECO:0000256" key="7">
    <source>
        <dbReference type="ARBA" id="ARBA00022989"/>
    </source>
</evidence>
<dbReference type="Pfam" id="PF14288">
    <property type="entry name" value="FKS1_dom1"/>
    <property type="match status" value="1"/>
</dbReference>
<dbReference type="GO" id="GO:0000148">
    <property type="term" value="C:1,3-beta-D-glucan synthase complex"/>
    <property type="evidence" value="ECO:0007669"/>
    <property type="project" value="InterPro"/>
</dbReference>
<dbReference type="PANTHER" id="PTHR12741:SF48">
    <property type="entry name" value="1,3-BETA-GLUCAN SYNTHASE COMPONENT FKS1-RELATED"/>
    <property type="match status" value="1"/>
</dbReference>
<keyword evidence="8 12" id="KW-0472">Membrane</keyword>
<evidence type="ECO:0000256" key="6">
    <source>
        <dbReference type="ARBA" id="ARBA00022692"/>
    </source>
</evidence>
<feature type="transmembrane region" description="Helical" evidence="12">
    <location>
        <begin position="1636"/>
        <end position="1658"/>
    </location>
</feature>
<dbReference type="SMART" id="SM01205">
    <property type="entry name" value="FKS1_dom1"/>
    <property type="match status" value="1"/>
</dbReference>
<comment type="catalytic activity">
    <reaction evidence="10">
        <text>[(1-&gt;3)-beta-D-glucosyl](n) + UDP-alpha-D-glucose = [(1-&gt;3)-beta-D-glucosyl](n+1) + UDP + H(+)</text>
        <dbReference type="Rhea" id="RHEA:21476"/>
        <dbReference type="Rhea" id="RHEA-COMP:11146"/>
        <dbReference type="Rhea" id="RHEA-COMP:14303"/>
        <dbReference type="ChEBI" id="CHEBI:15378"/>
        <dbReference type="ChEBI" id="CHEBI:37671"/>
        <dbReference type="ChEBI" id="CHEBI:58223"/>
        <dbReference type="ChEBI" id="CHEBI:58885"/>
        <dbReference type="EC" id="2.4.1.34"/>
    </reaction>
</comment>
<evidence type="ECO:0000256" key="5">
    <source>
        <dbReference type="ARBA" id="ARBA00022679"/>
    </source>
</evidence>
<evidence type="ECO:0000313" key="15">
    <source>
        <dbReference type="Proteomes" id="UP000094336"/>
    </source>
</evidence>
<evidence type="ECO:0000256" key="3">
    <source>
        <dbReference type="ARBA" id="ARBA00012589"/>
    </source>
</evidence>
<dbReference type="GO" id="GO:0051278">
    <property type="term" value="P:fungal-type cell wall polysaccharide biosynthetic process"/>
    <property type="evidence" value="ECO:0007669"/>
    <property type="project" value="TreeGrafter"/>
</dbReference>
<dbReference type="EMBL" id="KV454439">
    <property type="protein sequence ID" value="ODQ77692.1"/>
    <property type="molecule type" value="Genomic_DNA"/>
</dbReference>
<sequence>MNLPPLDDDYQEPRALSQSPYQQHNMYNVYRSQYDPYKYDEYAEVSYPEDPVYVKKPSDSKYPGCSEANGMPLLEEDIHKVFADLGHVLGFQSDSVANMLEHFMIQLDSRASRMSALQALDSLHCDYIGGEHSNYRKWYFAAQLDLDEEVGFANIKFNHQYGNKKFKGKKKGEKSRSYSLTYPQTGEVLRSAEFKWKQKMLGYSVVERVRHVALYLLLWGEANNVRFLPETLCFIFKCALDYLESTAEAKALPQNDYLDRVITPLYMYIRQQQYDLTDGNWVKSEKDHSAVIGYDDINQLFWYPEGLDGIVFTDGTRLVDLPLGERYLSLGDISWKDSCRKTYYETRTWLHVVTNFNRIWIIHVCVFWYYTSYNSKPLYTRNYSQLLDNKPQPHAVCSVMAFAGTLACFVQILATLSEWAFVPRKWPGAQRLTKRMLLLLLVTAVNFGPSVYILGLVALDEYSLAARVIAGAQLAISFVTVAWFSYQPLGSLFTGLRVRNSRRFTTSRTFTASFPQLNPRGHFFSVALWVCVFAAKFSESYFFLTLSLKDPIRNLATMSMTRCVGEVYFGSRLCLHQAKLVLLLMYVADLILFFLDTYLWYIICNCIFSVALAFSLGMSVLSPWRNIFTRLPKRIFSKILCSAMTENTYKPKLLVSQIWNGIVISMYREHLLSSDHVRNLIYDRSEEGCELRTPLFFVYQDDSALTLNDFFPPNLEAERRVTFFAQSLATPIPEPVPTDCMPTFTVLIPHYSEKILLKLKEVIREDKDSKLSLLEYLKQLSPIEWECFVKDTKLISRQEASSEASDEQPTVHQLLKGNIDDLPFYCVGFKSSSPLYTLRTRIWASLRTQTLYRTVSGFMNYHRAIKLLHRVENPDILEYYGTTPAEIEYELDVLARRKFYLIVSMQRYQQLSKDELEDANYLIRAYPELKIAYLDEVTEADGVSYYSTLLEAQRDGEAIEVVQKYRIKLSGNPILGDGKSDNQNHALIFYRGEYIQVIDANQDNYLEECLKIRSVLSEFEENEIDPSPPYIPGVPYQDISPVAILGAREYIFSESIGVLGDIAAGKEQTFGTLFARTLAEIGGKLHYGHPDFLNAIFMTTRGGISKAQRGLHLNEDIYAGMNAVARGGRIKHCDYFQCGKGRDLGFGSILNFTSKIGAGMGEQMLSREYYYMGTQLPLHRFLSFYYAHPGFHVNNLLIILSVQLFMFVLLNLGALARESIMCIYDKDVPITDLHRPIGCYNLRPVLDWVDRFVLSVFICFFISFAPLVVQELSEQGIWKSVIRLSFHLISMAPAFEVFVCQIYSNSLKTNISFGGAKYIPTGRGFATSRTSFSLLYASYAQRSIYLGARVFLVLLFASVAMWQVSLLWFWLTVVSLCLSPFFFNPHQFSWTPFFLDYRDYIRWLTRGNTKSHHNSWIGFMKSYRAKYTGYKRRKLQGGTDSPASTFLRVVRGNLIFSEVLLPFCGTFFTFVAYTFINAQNGVKEYDSVNSILRMLIVVFAPIVLNVCTLLGIGTFVCILGPAFNICSKRLGVYTAGLAHTLAIVYHALSFQVLWLMEGYDFTRTLAGFICVVYFQRLIFKLILVLFVTRELQEYLPNTSFWSGVWFNRGMGFLVLSQPVREFFVKVVEMSFFAMDFFLGHFLLFLMVPFLLVPLIDVWHSSLLFWLKPHATNLSAPILSKRQRRVRKKRMVKYFLLYCCILLLFAALLLGPFYGSKYIPEFRSTLPTMAKELFQPVHQNRNDTGSRAPHTIVVVAPTVRQA</sequence>
<accession>A0A1E3QKS6</accession>
<evidence type="ECO:0000256" key="9">
    <source>
        <dbReference type="ARBA" id="ARBA00031935"/>
    </source>
</evidence>
<dbReference type="EC" id="2.4.1.34" evidence="3"/>
<name>A0A1E3QKS6_9ASCO</name>
<dbReference type="GO" id="GO:0030476">
    <property type="term" value="P:ascospore wall assembly"/>
    <property type="evidence" value="ECO:0007669"/>
    <property type="project" value="EnsemblFungi"/>
</dbReference>
<dbReference type="InterPro" id="IPR056261">
    <property type="entry name" value="FKS1-like_dom2"/>
</dbReference>
<dbReference type="Proteomes" id="UP000094336">
    <property type="component" value="Unassembled WGS sequence"/>
</dbReference>
<feature type="transmembrane region" description="Helical" evidence="12">
    <location>
        <begin position="607"/>
        <end position="628"/>
    </location>
</feature>
<feature type="transmembrane region" description="Helical" evidence="12">
    <location>
        <begin position="1281"/>
        <end position="1303"/>
    </location>
</feature>
<keyword evidence="15" id="KW-1185">Reference proteome</keyword>
<evidence type="ECO:0000259" key="13">
    <source>
        <dbReference type="SMART" id="SM01205"/>
    </source>
</evidence>
<evidence type="ECO:0000256" key="1">
    <source>
        <dbReference type="ARBA" id="ARBA00004141"/>
    </source>
</evidence>
<reference evidence="15" key="1">
    <citation type="submission" date="2016-05" db="EMBL/GenBank/DDBJ databases">
        <title>Comparative genomics of biotechnologically important yeasts.</title>
        <authorList>
            <consortium name="DOE Joint Genome Institute"/>
            <person name="Riley R."/>
            <person name="Haridas S."/>
            <person name="Wolfe K.H."/>
            <person name="Lopes M.R."/>
            <person name="Hittinger C.T."/>
            <person name="Goker M."/>
            <person name="Salamov A."/>
            <person name="Wisecaver J."/>
            <person name="Long T.M."/>
            <person name="Aerts A.L."/>
            <person name="Barry K."/>
            <person name="Choi C."/>
            <person name="Clum A."/>
            <person name="Coughlan A.Y."/>
            <person name="Deshpande S."/>
            <person name="Douglass A.P."/>
            <person name="Hanson S.J."/>
            <person name="Klenk H.-P."/>
            <person name="Labutti K."/>
            <person name="Lapidus A."/>
            <person name="Lindquist E."/>
            <person name="Lipzen A."/>
            <person name="Meier-Kolthoff J.P."/>
            <person name="Ohm R.A."/>
            <person name="Otillar R.P."/>
            <person name="Pangilinan J."/>
            <person name="Peng Y."/>
            <person name="Rokas A."/>
            <person name="Rosa C.A."/>
            <person name="Scheuner C."/>
            <person name="Sibirny A.A."/>
            <person name="Slot J.C."/>
            <person name="Stielow J.B."/>
            <person name="Sun H."/>
            <person name="Kurtzman C.P."/>
            <person name="Blackwell M."/>
            <person name="Grigoriev I.V."/>
            <person name="Jeffries T.W."/>
        </authorList>
    </citation>
    <scope>NUCLEOTIDE SEQUENCE [LARGE SCALE GENOMIC DNA]</scope>
    <source>
        <strain evidence="15">NRRL Y-12698</strain>
    </source>
</reference>
<dbReference type="InterPro" id="IPR026899">
    <property type="entry name" value="FKS1-like_dom1"/>
</dbReference>
<evidence type="ECO:0000256" key="2">
    <source>
        <dbReference type="ARBA" id="ARBA00009040"/>
    </source>
</evidence>
<feature type="transmembrane region" description="Helical" evidence="12">
    <location>
        <begin position="1252"/>
        <end position="1269"/>
    </location>
</feature>
<feature type="transmembrane region" description="Helical" evidence="12">
    <location>
        <begin position="1193"/>
        <end position="1216"/>
    </location>
</feature>
<feature type="transmembrane region" description="Helical" evidence="12">
    <location>
        <begin position="349"/>
        <end position="373"/>
    </location>
</feature>
<keyword evidence="7 12" id="KW-1133">Transmembrane helix</keyword>
<feature type="transmembrane region" description="Helical" evidence="12">
    <location>
        <begin position="464"/>
        <end position="486"/>
    </location>
</feature>
<feature type="transmembrane region" description="Helical" evidence="12">
    <location>
        <begin position="523"/>
        <end position="544"/>
    </location>
</feature>
<dbReference type="Pfam" id="PF23605">
    <property type="entry name" value="FKS1_dom2"/>
    <property type="match status" value="1"/>
</dbReference>
<feature type="compositionally biased region" description="Acidic residues" evidence="11">
    <location>
        <begin position="1"/>
        <end position="10"/>
    </location>
</feature>
<feature type="transmembrane region" description="Helical" evidence="12">
    <location>
        <begin position="1367"/>
        <end position="1383"/>
    </location>
</feature>
<feature type="region of interest" description="Disordered" evidence="11">
    <location>
        <begin position="1"/>
        <end position="22"/>
    </location>
</feature>
<evidence type="ECO:0000256" key="4">
    <source>
        <dbReference type="ARBA" id="ARBA00022676"/>
    </source>
</evidence>
<dbReference type="PANTHER" id="PTHR12741">
    <property type="entry name" value="LYST-INTERACTING PROTEIN LIP5 DOPAMINE RESPONSIVE PROTEIN DRG-1"/>
    <property type="match status" value="1"/>
</dbReference>
<evidence type="ECO:0000313" key="14">
    <source>
        <dbReference type="EMBL" id="ODQ77692.1"/>
    </source>
</evidence>
<dbReference type="InterPro" id="IPR003440">
    <property type="entry name" value="Glyco_trans_48_dom"/>
</dbReference>
<feature type="transmembrane region" description="Helical" evidence="12">
    <location>
        <begin position="1496"/>
        <end position="1518"/>
    </location>
</feature>
<dbReference type="GeneID" id="30147748"/>
<evidence type="ECO:0000256" key="11">
    <source>
        <dbReference type="SAM" id="MobiDB-lite"/>
    </source>
</evidence>
<comment type="similarity">
    <text evidence="2">Belongs to the glycosyltransferase 48 family.</text>
</comment>
<dbReference type="OrthoDB" id="1880850at2759"/>
<feature type="transmembrane region" description="Helical" evidence="12">
    <location>
        <begin position="394"/>
        <end position="416"/>
    </location>
</feature>
<organism evidence="14 15">
    <name type="scientific">Babjeviella inositovora NRRL Y-12698</name>
    <dbReference type="NCBI Taxonomy" id="984486"/>
    <lineage>
        <taxon>Eukaryota</taxon>
        <taxon>Fungi</taxon>
        <taxon>Dikarya</taxon>
        <taxon>Ascomycota</taxon>
        <taxon>Saccharomycotina</taxon>
        <taxon>Pichiomycetes</taxon>
        <taxon>Serinales incertae sedis</taxon>
        <taxon>Babjeviella</taxon>
    </lineage>
</organism>
<feature type="transmembrane region" description="Helical" evidence="12">
    <location>
        <begin position="1690"/>
        <end position="1713"/>
    </location>
</feature>
<feature type="transmembrane region" description="Helical" evidence="12">
    <location>
        <begin position="1343"/>
        <end position="1361"/>
    </location>
</feature>
<gene>
    <name evidence="14" type="ORF">BABINDRAFT_163402</name>
</gene>
<keyword evidence="5 14" id="KW-0808">Transferase</keyword>
<dbReference type="Pfam" id="PF02364">
    <property type="entry name" value="Glucan_synthase"/>
    <property type="match status" value="1"/>
</dbReference>
<dbReference type="GO" id="GO:0005886">
    <property type="term" value="C:plasma membrane"/>
    <property type="evidence" value="ECO:0007669"/>
    <property type="project" value="TreeGrafter"/>
</dbReference>
<proteinExistence type="inferred from homology"/>
<evidence type="ECO:0000256" key="10">
    <source>
        <dbReference type="ARBA" id="ARBA00047777"/>
    </source>
</evidence>
<evidence type="ECO:0000256" key="8">
    <source>
        <dbReference type="ARBA" id="ARBA00023136"/>
    </source>
</evidence>
<feature type="transmembrane region" description="Helical" evidence="12">
    <location>
        <begin position="1454"/>
        <end position="1476"/>
    </location>
</feature>
<feature type="transmembrane region" description="Helical" evidence="12">
    <location>
        <begin position="580"/>
        <end position="601"/>
    </location>
</feature>
<dbReference type="STRING" id="984486.A0A1E3QKS6"/>
<feature type="domain" description="1,3-beta-glucan synthase component FKS1-like" evidence="13">
    <location>
        <begin position="206"/>
        <end position="315"/>
    </location>
</feature>
<feature type="transmembrane region" description="Helical" evidence="12">
    <location>
        <begin position="436"/>
        <end position="457"/>
    </location>
</feature>
<dbReference type="GO" id="GO:0006075">
    <property type="term" value="P:(1-&gt;3)-beta-D-glucan biosynthetic process"/>
    <property type="evidence" value="ECO:0007669"/>
    <property type="project" value="InterPro"/>
</dbReference>
<evidence type="ECO:0000256" key="12">
    <source>
        <dbReference type="SAM" id="Phobius"/>
    </source>
</evidence>
<feature type="transmembrane region" description="Helical" evidence="12">
    <location>
        <begin position="1565"/>
        <end position="1587"/>
    </location>
</feature>
<protein>
    <recommendedName>
        <fullName evidence="3">1,3-beta-glucan synthase</fullName>
        <ecNumber evidence="3">2.4.1.34</ecNumber>
    </recommendedName>
    <alternativeName>
        <fullName evidence="9">1,3-beta-D-glucan-UDP glucosyltransferase</fullName>
    </alternativeName>
</protein>
<keyword evidence="4" id="KW-0328">Glycosyltransferase</keyword>